<evidence type="ECO:0000313" key="2">
    <source>
        <dbReference type="EMBL" id="KAG2642977.1"/>
    </source>
</evidence>
<dbReference type="EMBL" id="CM029039">
    <property type="protein sequence ID" value="KAG2642977.1"/>
    <property type="molecule type" value="Genomic_DNA"/>
</dbReference>
<organism evidence="2 3">
    <name type="scientific">Panicum virgatum</name>
    <name type="common">Blackwell switchgrass</name>
    <dbReference type="NCBI Taxonomy" id="38727"/>
    <lineage>
        <taxon>Eukaryota</taxon>
        <taxon>Viridiplantae</taxon>
        <taxon>Streptophyta</taxon>
        <taxon>Embryophyta</taxon>
        <taxon>Tracheophyta</taxon>
        <taxon>Spermatophyta</taxon>
        <taxon>Magnoliopsida</taxon>
        <taxon>Liliopsida</taxon>
        <taxon>Poales</taxon>
        <taxon>Poaceae</taxon>
        <taxon>PACMAD clade</taxon>
        <taxon>Panicoideae</taxon>
        <taxon>Panicodae</taxon>
        <taxon>Paniceae</taxon>
        <taxon>Panicinae</taxon>
        <taxon>Panicum</taxon>
        <taxon>Panicum sect. Hiantes</taxon>
    </lineage>
</organism>
<reference evidence="2" key="1">
    <citation type="submission" date="2020-05" db="EMBL/GenBank/DDBJ databases">
        <title>WGS assembly of Panicum virgatum.</title>
        <authorList>
            <person name="Lovell J.T."/>
            <person name="Jenkins J."/>
            <person name="Shu S."/>
            <person name="Juenger T.E."/>
            <person name="Schmutz J."/>
        </authorList>
    </citation>
    <scope>NUCLEOTIDE SEQUENCE</scope>
    <source>
        <strain evidence="2">AP13</strain>
    </source>
</reference>
<evidence type="ECO:0000256" key="1">
    <source>
        <dbReference type="SAM" id="Phobius"/>
    </source>
</evidence>
<evidence type="ECO:0008006" key="4">
    <source>
        <dbReference type="Google" id="ProtNLM"/>
    </source>
</evidence>
<accession>A0A8T0W8U0</accession>
<keyword evidence="1" id="KW-0812">Transmembrane</keyword>
<feature type="transmembrane region" description="Helical" evidence="1">
    <location>
        <begin position="178"/>
        <end position="202"/>
    </location>
</feature>
<dbReference type="AlphaFoldDB" id="A0A8T0W8U0"/>
<gene>
    <name evidence="2" type="ORF">PVAP13_2KG291300</name>
</gene>
<name>A0A8T0W8U0_PANVG</name>
<proteinExistence type="predicted"/>
<dbReference type="Proteomes" id="UP000823388">
    <property type="component" value="Chromosome 2K"/>
</dbReference>
<protein>
    <recommendedName>
        <fullName evidence="4">Transmembrane protein</fullName>
    </recommendedName>
</protein>
<keyword evidence="1" id="KW-1133">Transmembrane helix</keyword>
<feature type="transmembrane region" description="Helical" evidence="1">
    <location>
        <begin position="135"/>
        <end position="157"/>
    </location>
</feature>
<keyword evidence="3" id="KW-1185">Reference proteome</keyword>
<keyword evidence="1" id="KW-0472">Membrane</keyword>
<sequence length="205" mass="22247">MCSMVVSPPGNFSVFGGGGVLCDGGVSAAKFLLLRSNSGEVLLVAWAIRSVVSLQFVFGWDFLCRAFFLREEACGFGLRFACTELGDGGSGGSLPLPAPGRQCRWAFIVLNSPSRWFGGVGSCGFFQCLELRCGAGLWILLLWFAIRFFCFLLGLPLRDSRRGAAAPELKKNGMKSGLLYACVVFFLICRGSLVKWVCIVLFRAI</sequence>
<evidence type="ECO:0000313" key="3">
    <source>
        <dbReference type="Proteomes" id="UP000823388"/>
    </source>
</evidence>
<comment type="caution">
    <text evidence="2">The sequence shown here is derived from an EMBL/GenBank/DDBJ whole genome shotgun (WGS) entry which is preliminary data.</text>
</comment>